<feature type="signal peptide" evidence="1">
    <location>
        <begin position="1"/>
        <end position="22"/>
    </location>
</feature>
<dbReference type="AlphaFoldDB" id="A0A4E0RWH9"/>
<evidence type="ECO:0008006" key="4">
    <source>
        <dbReference type="Google" id="ProtNLM"/>
    </source>
</evidence>
<evidence type="ECO:0000313" key="3">
    <source>
        <dbReference type="Proteomes" id="UP000230066"/>
    </source>
</evidence>
<feature type="chain" id="PRO_5020035190" description="Cysteine rich repeat-containing domain protein" evidence="1">
    <location>
        <begin position="23"/>
        <end position="107"/>
    </location>
</feature>
<accession>A0A4E0RWH9</accession>
<gene>
    <name evidence="2" type="ORF">D915_007038</name>
</gene>
<reference evidence="2" key="1">
    <citation type="submission" date="2019-03" db="EMBL/GenBank/DDBJ databases">
        <title>Improved annotation for the trematode Fasciola hepatica.</title>
        <authorList>
            <person name="Choi Y.-J."/>
            <person name="Martin J."/>
            <person name="Mitreva M."/>
        </authorList>
    </citation>
    <scope>NUCLEOTIDE SEQUENCE [LARGE SCALE GENOMIC DNA]</scope>
</reference>
<proteinExistence type="predicted"/>
<dbReference type="Proteomes" id="UP000230066">
    <property type="component" value="Unassembled WGS sequence"/>
</dbReference>
<keyword evidence="1" id="KW-0732">Signal</keyword>
<sequence>MLSSDFCLKFVCILAVVYVVVGQTSDQDCRRIIIEALDTCLHEAALSSDIETESILICTSNNECNGALMDCMKRKFRASEFNECKDVEVIRKSFQIPTDPLISTNVQ</sequence>
<keyword evidence="3" id="KW-1185">Reference proteome</keyword>
<dbReference type="EMBL" id="JXXN02002889">
    <property type="protein sequence ID" value="THD22252.1"/>
    <property type="molecule type" value="Genomic_DNA"/>
</dbReference>
<evidence type="ECO:0000313" key="2">
    <source>
        <dbReference type="EMBL" id="THD22252.1"/>
    </source>
</evidence>
<protein>
    <recommendedName>
        <fullName evidence="4">Cysteine rich repeat-containing domain protein</fullName>
    </recommendedName>
</protein>
<comment type="caution">
    <text evidence="2">The sequence shown here is derived from an EMBL/GenBank/DDBJ whole genome shotgun (WGS) entry which is preliminary data.</text>
</comment>
<name>A0A4E0RWH9_FASHE</name>
<evidence type="ECO:0000256" key="1">
    <source>
        <dbReference type="SAM" id="SignalP"/>
    </source>
</evidence>
<organism evidence="2 3">
    <name type="scientific">Fasciola hepatica</name>
    <name type="common">Liver fluke</name>
    <dbReference type="NCBI Taxonomy" id="6192"/>
    <lineage>
        <taxon>Eukaryota</taxon>
        <taxon>Metazoa</taxon>
        <taxon>Spiralia</taxon>
        <taxon>Lophotrochozoa</taxon>
        <taxon>Platyhelminthes</taxon>
        <taxon>Trematoda</taxon>
        <taxon>Digenea</taxon>
        <taxon>Plagiorchiida</taxon>
        <taxon>Echinostomata</taxon>
        <taxon>Echinostomatoidea</taxon>
        <taxon>Fasciolidae</taxon>
        <taxon>Fasciola</taxon>
    </lineage>
</organism>